<dbReference type="AlphaFoldDB" id="A0AA39IDX9"/>
<dbReference type="SUPFAM" id="SSF51735">
    <property type="entry name" value="NAD(P)-binding Rossmann-fold domains"/>
    <property type="match status" value="1"/>
</dbReference>
<dbReference type="InterPro" id="IPR036291">
    <property type="entry name" value="NAD(P)-bd_dom_sf"/>
</dbReference>
<sequence length="262" mass="28197">MDPLTFDGKVAIVTGSSSGIGRAIALRLAKQGAMVTIHGLDLDEVQEAREVFIDSGISESRIVTVAGDLRKHETAEQLIKETVKTWDRIDILVNNAGMLSKPGVPQDSEENFDFLFEVNVKAMIRLTTLAIPFLEKTKGTIINTSSITGLTRMIGVPTFYAMTKAAIVNYVQYEAPKLADKGIRMNIIAPGIVKTKITIRAGLTQNDFDEVAKESCEKEIPMGRIGTPDEIAKVVSFLASEDASFMCGATVVADGGAMLGKG</sequence>
<dbReference type="PANTHER" id="PTHR43975:SF2">
    <property type="entry name" value="EG:BACR7A4.14 PROTEIN-RELATED"/>
    <property type="match status" value="1"/>
</dbReference>
<proteinExistence type="predicted"/>
<organism evidence="1 2">
    <name type="scientific">Steinernema hermaphroditum</name>
    <dbReference type="NCBI Taxonomy" id="289476"/>
    <lineage>
        <taxon>Eukaryota</taxon>
        <taxon>Metazoa</taxon>
        <taxon>Ecdysozoa</taxon>
        <taxon>Nematoda</taxon>
        <taxon>Chromadorea</taxon>
        <taxon>Rhabditida</taxon>
        <taxon>Tylenchina</taxon>
        <taxon>Panagrolaimomorpha</taxon>
        <taxon>Strongyloidoidea</taxon>
        <taxon>Steinernematidae</taxon>
        <taxon>Steinernema</taxon>
    </lineage>
</organism>
<dbReference type="Gene3D" id="3.40.50.720">
    <property type="entry name" value="NAD(P)-binding Rossmann-like Domain"/>
    <property type="match status" value="1"/>
</dbReference>
<accession>A0AA39IDX9</accession>
<name>A0AA39IDX9_9BILA</name>
<dbReference type="EMBL" id="JAUCMV010000002">
    <property type="protein sequence ID" value="KAK0421287.1"/>
    <property type="molecule type" value="Genomic_DNA"/>
</dbReference>
<dbReference type="PRINTS" id="PR00080">
    <property type="entry name" value="SDRFAMILY"/>
</dbReference>
<dbReference type="InterPro" id="IPR002347">
    <property type="entry name" value="SDR_fam"/>
</dbReference>
<dbReference type="PRINTS" id="PR00081">
    <property type="entry name" value="GDHRDH"/>
</dbReference>
<gene>
    <name evidence="1" type="ORF">QR680_015158</name>
</gene>
<dbReference type="Proteomes" id="UP001175271">
    <property type="component" value="Unassembled WGS sequence"/>
</dbReference>
<reference evidence="1" key="1">
    <citation type="submission" date="2023-06" db="EMBL/GenBank/DDBJ databases">
        <title>Genomic analysis of the entomopathogenic nematode Steinernema hermaphroditum.</title>
        <authorList>
            <person name="Schwarz E.M."/>
            <person name="Heppert J.K."/>
            <person name="Baniya A."/>
            <person name="Schwartz H.T."/>
            <person name="Tan C.-H."/>
            <person name="Antoshechkin I."/>
            <person name="Sternberg P.W."/>
            <person name="Goodrich-Blair H."/>
            <person name="Dillman A.R."/>
        </authorList>
    </citation>
    <scope>NUCLEOTIDE SEQUENCE</scope>
    <source>
        <strain evidence="1">PS9179</strain>
        <tissue evidence="1">Whole animal</tissue>
    </source>
</reference>
<dbReference type="Pfam" id="PF13561">
    <property type="entry name" value="adh_short_C2"/>
    <property type="match status" value="1"/>
</dbReference>
<dbReference type="FunFam" id="3.40.50.720:FF:000084">
    <property type="entry name" value="Short-chain dehydrogenase reductase"/>
    <property type="match status" value="1"/>
</dbReference>
<evidence type="ECO:0000313" key="2">
    <source>
        <dbReference type="Proteomes" id="UP001175271"/>
    </source>
</evidence>
<protein>
    <submittedName>
        <fullName evidence="1">Uncharacterized protein</fullName>
    </submittedName>
</protein>
<dbReference type="PANTHER" id="PTHR43975">
    <property type="entry name" value="ZGC:101858"/>
    <property type="match status" value="1"/>
</dbReference>
<comment type="caution">
    <text evidence="1">The sequence shown here is derived from an EMBL/GenBank/DDBJ whole genome shotgun (WGS) entry which is preliminary data.</text>
</comment>
<keyword evidence="2" id="KW-1185">Reference proteome</keyword>
<evidence type="ECO:0000313" key="1">
    <source>
        <dbReference type="EMBL" id="KAK0421287.1"/>
    </source>
</evidence>